<evidence type="ECO:0000256" key="1">
    <source>
        <dbReference type="SAM" id="MobiDB-lite"/>
    </source>
</evidence>
<dbReference type="AlphaFoldDB" id="A0A0J9UJE8"/>
<reference evidence="2" key="2">
    <citation type="submission" date="2014-06" db="EMBL/GenBank/DDBJ databases">
        <authorList>
            <person name="Hu T."/>
            <person name="Eisen M.B."/>
            <person name="Thornton K.R."/>
            <person name="Andolfatto P."/>
        </authorList>
    </citation>
    <scope>NUCLEOTIDE SEQUENCE</scope>
    <source>
        <strain evidence="2">W501</strain>
    </source>
</reference>
<accession>A0A0J9UJE8</accession>
<name>A0A0J9UJE8_DROSI</name>
<reference evidence="2" key="1">
    <citation type="journal article" date="2013" name="Genome Res.">
        <title>A second-generation assembly of the Drosophila simulans genome provides new insights into patterns of lineage-specific divergence.</title>
        <authorList>
            <person name="Hu T.T."/>
            <person name="Eisen M.B."/>
            <person name="Thornton K.R."/>
            <person name="Andolfatto P."/>
        </authorList>
    </citation>
    <scope>NUCLEOTIDE SEQUENCE [LARGE SCALE GENOMIC DNA]</scope>
    <source>
        <strain evidence="2">W501</strain>
    </source>
</reference>
<feature type="compositionally biased region" description="Polar residues" evidence="1">
    <location>
        <begin position="71"/>
        <end position="80"/>
    </location>
</feature>
<sequence>MDLGCDEVVTMSVNAKDGPTGPSEVLLGPQLPPQQRTSYPVEDEVHELTAAFGEVSLVPPGSPINRATDANPRQWTQTLSAPPCRSRNG</sequence>
<organism evidence="2">
    <name type="scientific">Drosophila simulans</name>
    <name type="common">Fruit fly</name>
    <dbReference type="NCBI Taxonomy" id="7240"/>
    <lineage>
        <taxon>Eukaryota</taxon>
        <taxon>Metazoa</taxon>
        <taxon>Ecdysozoa</taxon>
        <taxon>Arthropoda</taxon>
        <taxon>Hexapoda</taxon>
        <taxon>Insecta</taxon>
        <taxon>Pterygota</taxon>
        <taxon>Neoptera</taxon>
        <taxon>Endopterygota</taxon>
        <taxon>Diptera</taxon>
        <taxon>Brachycera</taxon>
        <taxon>Muscomorpha</taxon>
        <taxon>Ephydroidea</taxon>
        <taxon>Drosophilidae</taxon>
        <taxon>Drosophila</taxon>
        <taxon>Sophophora</taxon>
    </lineage>
</organism>
<feature type="region of interest" description="Disordered" evidence="1">
    <location>
        <begin position="13"/>
        <end position="37"/>
    </location>
</feature>
<dbReference type="Proteomes" id="UP000035880">
    <property type="component" value="Chromosome 3L"/>
</dbReference>
<evidence type="ECO:0000313" key="2">
    <source>
        <dbReference type="EMBL" id="KMY99085.1"/>
    </source>
</evidence>
<reference evidence="2" key="3">
    <citation type="submission" date="2015-04" db="EMBL/GenBank/DDBJ databases">
        <authorList>
            <consortium name="FlyBase"/>
        </authorList>
    </citation>
    <scope>NUCLEOTIDE SEQUENCE</scope>
    <source>
        <strain evidence="2">W501</strain>
    </source>
</reference>
<dbReference type="KEGG" id="dsi:Dsimw501_GD29028"/>
<proteinExistence type="predicted"/>
<feature type="region of interest" description="Disordered" evidence="1">
    <location>
        <begin position="59"/>
        <end position="89"/>
    </location>
</feature>
<dbReference type="Bgee" id="FBgn0270318">
    <property type="expression patterns" value="Expressed in embryo and 2 other cell types or tissues"/>
</dbReference>
<protein>
    <submittedName>
        <fullName evidence="2">Uncharacterized protein</fullName>
    </submittedName>
</protein>
<gene>
    <name evidence="2" type="primary">Dsim\GD29028</name>
    <name evidence="2" type="ORF">Dsimw501_GD29028</name>
</gene>
<dbReference type="EMBL" id="CM002912">
    <property type="protein sequence ID" value="KMY99085.1"/>
    <property type="molecule type" value="Genomic_DNA"/>
</dbReference>